<accession>A0A5N5LZR3</accession>
<proteinExistence type="predicted"/>
<reference evidence="3" key="1">
    <citation type="journal article" date="2019" name="Gigascience">
        <title>De novo genome assembly of the endangered Acer yangbiense, a plant species with extremely small populations endemic to Yunnan Province, China.</title>
        <authorList>
            <person name="Yang J."/>
            <person name="Wariss H.M."/>
            <person name="Tao L."/>
            <person name="Zhang R."/>
            <person name="Yun Q."/>
            <person name="Hollingsworth P."/>
            <person name="Dao Z."/>
            <person name="Luo G."/>
            <person name="Guo H."/>
            <person name="Ma Y."/>
            <person name="Sun W."/>
        </authorList>
    </citation>
    <scope>NUCLEOTIDE SEQUENCE [LARGE SCALE GENOMIC DNA]</scope>
    <source>
        <strain evidence="3">cv. br00</strain>
    </source>
</reference>
<sequence>MLMFVAEFLTFMIIGRERFKHTLFRSLPAHDLSVTPRAIAFYIVGLRKILNTLSMMLAESLMMIVANIIILLSLSGDMIHCTALHKHANQGFYKKYFEGLAFRNTLAGGPPTIAGMVVLYRRRFWGTVKLIEKVKTFIKAAIAVATRQSRHISGNPSSSNHNYQ</sequence>
<keyword evidence="3" id="KW-1185">Reference proteome</keyword>
<keyword evidence="1" id="KW-1133">Transmembrane helix</keyword>
<dbReference type="Proteomes" id="UP000326939">
    <property type="component" value="Chromosome 7"/>
</dbReference>
<keyword evidence="1" id="KW-0472">Membrane</keyword>
<organism evidence="2 3">
    <name type="scientific">Salix brachista</name>
    <dbReference type="NCBI Taxonomy" id="2182728"/>
    <lineage>
        <taxon>Eukaryota</taxon>
        <taxon>Viridiplantae</taxon>
        <taxon>Streptophyta</taxon>
        <taxon>Embryophyta</taxon>
        <taxon>Tracheophyta</taxon>
        <taxon>Spermatophyta</taxon>
        <taxon>Magnoliopsida</taxon>
        <taxon>eudicotyledons</taxon>
        <taxon>Gunneridae</taxon>
        <taxon>Pentapetalae</taxon>
        <taxon>rosids</taxon>
        <taxon>fabids</taxon>
        <taxon>Malpighiales</taxon>
        <taxon>Salicaceae</taxon>
        <taxon>Saliceae</taxon>
        <taxon>Salix</taxon>
    </lineage>
</organism>
<dbReference type="AlphaFoldDB" id="A0A5N5LZR3"/>
<dbReference type="EMBL" id="VDCV01000007">
    <property type="protein sequence ID" value="KAB5548188.1"/>
    <property type="molecule type" value="Genomic_DNA"/>
</dbReference>
<comment type="caution">
    <text evidence="2">The sequence shown here is derived from an EMBL/GenBank/DDBJ whole genome shotgun (WGS) entry which is preliminary data.</text>
</comment>
<protein>
    <submittedName>
        <fullName evidence="2">Uncharacterized protein</fullName>
    </submittedName>
</protein>
<feature type="transmembrane region" description="Helical" evidence="1">
    <location>
        <begin position="56"/>
        <end position="76"/>
    </location>
</feature>
<gene>
    <name evidence="2" type="ORF">DKX38_011594</name>
</gene>
<keyword evidence="1" id="KW-0812">Transmembrane</keyword>
<name>A0A5N5LZR3_9ROSI</name>
<evidence type="ECO:0000313" key="2">
    <source>
        <dbReference type="EMBL" id="KAB5548188.1"/>
    </source>
</evidence>
<evidence type="ECO:0000313" key="3">
    <source>
        <dbReference type="Proteomes" id="UP000326939"/>
    </source>
</evidence>
<evidence type="ECO:0000256" key="1">
    <source>
        <dbReference type="SAM" id="Phobius"/>
    </source>
</evidence>